<protein>
    <recommendedName>
        <fullName evidence="1">DUF7622 domain-containing protein</fullName>
    </recommendedName>
</protein>
<dbReference type="InterPro" id="IPR056039">
    <property type="entry name" value="DUF7622"/>
</dbReference>
<dbReference type="EnsemblMetazoa" id="PPA37178.1">
    <property type="protein sequence ID" value="PPA37178.1"/>
    <property type="gene ID" value="WBGene00275547"/>
</dbReference>
<name>A0A2A6BT09_PRIPA</name>
<proteinExistence type="predicted"/>
<accession>A0A8R1YS88</accession>
<dbReference type="Pfam" id="PF24602">
    <property type="entry name" value="DUF7622"/>
    <property type="match status" value="5"/>
</dbReference>
<keyword evidence="3" id="KW-1185">Reference proteome</keyword>
<feature type="domain" description="DUF7622" evidence="1">
    <location>
        <begin position="1182"/>
        <end position="1253"/>
    </location>
</feature>
<evidence type="ECO:0000313" key="2">
    <source>
        <dbReference type="EnsemblMetazoa" id="PPA37178.1"/>
    </source>
</evidence>
<reference evidence="2" key="2">
    <citation type="submission" date="2022-06" db="UniProtKB">
        <authorList>
            <consortium name="EnsemblMetazoa"/>
        </authorList>
    </citation>
    <scope>IDENTIFICATION</scope>
    <source>
        <strain evidence="2">PS312</strain>
    </source>
</reference>
<sequence length="1283" mass="143635">MIDQTSKIDGKGNVVPISSLIANCNSLQCTNRAKELQSRKFISSRTQVSCYSNQTGSKQRANETSQYSCTGDFCYVSSYHTHDQTRGCLTIVDESFAERKVEEGKFVFLLLNVYICSTNYCNLEDIEDGITPHTVESYLALLEEIKKKAGRSNTSFNLEAGDIPPNEKVKNTQITTFIENNFQAMFPLLLFTPGATAVLCSEWGNSRAGNFITCNGDACATKDALSIWKLKKVAGKNLHKAKSAIARLIYATTISTQLILPLRIFAISAAMSRDTCRTFGEPQMIHEFVLKKNWINLELRVFTNMMLDQKTSLKNGKDTASYFANCDSQRQISCHSSQAASAKGVNETFLHSCSGDFCYMSNSNDLKFTRGCLTVYLTEINLCKHFTSKVGNMDLSSFISTFVRQSIAIWRMSLKIDSMLACISKISLLLCIPVVSCIQCKEWELFKSGFHNCEGDTCVTLFEVEEAVLKGCITNVTIANGCYEESPGSFACYCQSHNCNADTTNHTESIALPTASCYNPNAPTHCDRTRCLYTTDRDRNTCRSFGKPTAVHEMYTNTIFYDQSAWMDCMFNTHDCNSIMAQCDNTECMNLAKSAGAQNVTSSKPQVTCYVHQFLLERRNGEIYEYNCTGDFCYMSQYGPNLFTRGCLSIVDDSLAKKTVEMGTFGYLSLNYYLCNEDLCNLEDVGEVVEQRVQRDSNSIQNESNVETIGIEATTKQASVWKWNFFALAAMISAKYTDSLLCNAGRQGNVEGNCTGDMCATVFVSSKLIWEQGCVTTTPYTRDFDGCYGEDKAGKSCFCRSADFCNDDVHILMKVHVEQLMTCYKNTSNECDGVGCLMNDVGYNCQSMDRVMGTFYGLFPNAIFVDSSLAPNFKIKRLESALTLNGLCSNEKCVALFDKISANNKTIASNRTQIKTKNSAFLCSSDFCYLSDPHRGCLSVDDSLAEWKLRSGVYTYLSVSVFICDGAFCNWNETTSLANIAGAPVENEGPLPAVTLPRNPEWDKFCFTLSAQMPSNCTGDMCAIYIVENNQIQVQGCASITPFTRNLNGCYGTVLARTCYCRSDNCNDKKQRSAKVIVDKQISCFENTTDQCSGIGCDISQFNTTLRSRVHYNCQSIYRTLYDFYTLFSNTIFIDYRLAPCFKTKMLEYEIQTNALCLTEDCIARTEKIRGNSDLLVSNRSLIKCYAVADDDYLDEYNNYMCTGHFCYFQDGFRGYIRVDDTLAEWKIQVGSYSYFMYLSTVHFCDKPLCNWNETTALANIEGDPDSQTVIENKVGPARVQLM</sequence>
<dbReference type="Proteomes" id="UP000005239">
    <property type="component" value="Unassembled WGS sequence"/>
</dbReference>
<evidence type="ECO:0000313" key="3">
    <source>
        <dbReference type="Proteomes" id="UP000005239"/>
    </source>
</evidence>
<feature type="domain" description="DUF7622" evidence="1">
    <location>
        <begin position="45"/>
        <end position="124"/>
    </location>
</feature>
<reference evidence="3" key="1">
    <citation type="journal article" date="2008" name="Nat. Genet.">
        <title>The Pristionchus pacificus genome provides a unique perspective on nematode lifestyle and parasitism.</title>
        <authorList>
            <person name="Dieterich C."/>
            <person name="Clifton S.W."/>
            <person name="Schuster L.N."/>
            <person name="Chinwalla A."/>
            <person name="Delehaunty K."/>
            <person name="Dinkelacker I."/>
            <person name="Fulton L."/>
            <person name="Fulton R."/>
            <person name="Godfrey J."/>
            <person name="Minx P."/>
            <person name="Mitreva M."/>
            <person name="Roeseler W."/>
            <person name="Tian H."/>
            <person name="Witte H."/>
            <person name="Yang S.P."/>
            <person name="Wilson R.K."/>
            <person name="Sommer R.J."/>
        </authorList>
    </citation>
    <scope>NUCLEOTIDE SEQUENCE [LARGE SCALE GENOMIC DNA]</scope>
    <source>
        <strain evidence="3">PS312</strain>
    </source>
</reference>
<gene>
    <name evidence="2" type="primary">WBGene00275547</name>
</gene>
<dbReference type="PANTHER" id="PTHR37433">
    <property type="entry name" value="PROTEIN CBG25136-RELATED"/>
    <property type="match status" value="1"/>
</dbReference>
<dbReference type="PANTHER" id="PTHR37433:SF19">
    <property type="entry name" value="ACTIVIN_RECP DOMAIN-CONTAINING PROTEIN"/>
    <property type="match status" value="1"/>
</dbReference>
<feature type="domain" description="DUF7622" evidence="1">
    <location>
        <begin position="330"/>
        <end position="376"/>
    </location>
</feature>
<organism evidence="2 3">
    <name type="scientific">Pristionchus pacificus</name>
    <name type="common">Parasitic nematode worm</name>
    <dbReference type="NCBI Taxonomy" id="54126"/>
    <lineage>
        <taxon>Eukaryota</taxon>
        <taxon>Metazoa</taxon>
        <taxon>Ecdysozoa</taxon>
        <taxon>Nematoda</taxon>
        <taxon>Chromadorea</taxon>
        <taxon>Rhabditida</taxon>
        <taxon>Rhabditina</taxon>
        <taxon>Diplogasteromorpha</taxon>
        <taxon>Diplogasteroidea</taxon>
        <taxon>Neodiplogasteridae</taxon>
        <taxon>Pristionchus</taxon>
    </lineage>
</organism>
<evidence type="ECO:0000259" key="1">
    <source>
        <dbReference type="Pfam" id="PF24602"/>
    </source>
</evidence>
<feature type="domain" description="DUF7622" evidence="1">
    <location>
        <begin position="604"/>
        <end position="683"/>
    </location>
</feature>
<feature type="domain" description="DUF7622" evidence="1">
    <location>
        <begin position="911"/>
        <end position="972"/>
    </location>
</feature>
<accession>A0A2A6BT09</accession>